<accession>A0AAV3V660</accession>
<dbReference type="EMBL" id="BAEM01000056">
    <property type="protein sequence ID" value="GAC12244.1"/>
    <property type="molecule type" value="Genomic_DNA"/>
</dbReference>
<organism evidence="2 3">
    <name type="scientific">Paraglaciecola chathamensis S18K6</name>
    <dbReference type="NCBI Taxonomy" id="1127672"/>
    <lineage>
        <taxon>Bacteria</taxon>
        <taxon>Pseudomonadati</taxon>
        <taxon>Pseudomonadota</taxon>
        <taxon>Gammaproteobacteria</taxon>
        <taxon>Alteromonadales</taxon>
        <taxon>Alteromonadaceae</taxon>
        <taxon>Paraglaciecola</taxon>
    </lineage>
</organism>
<keyword evidence="1" id="KW-0812">Transmembrane</keyword>
<feature type="transmembrane region" description="Helical" evidence="1">
    <location>
        <begin position="17"/>
        <end position="37"/>
    </location>
</feature>
<reference evidence="2 3" key="1">
    <citation type="journal article" date="2017" name="Antonie Van Leeuwenhoek">
        <title>Rhizobium rhizosphaerae sp. nov., a novel species isolated from rice rhizosphere.</title>
        <authorList>
            <person name="Zhao J.J."/>
            <person name="Zhang J."/>
            <person name="Zhang R.J."/>
            <person name="Zhang C.W."/>
            <person name="Yin H.Q."/>
            <person name="Zhang X.X."/>
        </authorList>
    </citation>
    <scope>NUCLEOTIDE SEQUENCE [LARGE SCALE GENOMIC DNA]</scope>
    <source>
        <strain evidence="2 3">S18K6</strain>
    </source>
</reference>
<gene>
    <name evidence="2" type="ORF">GCHA_4326</name>
</gene>
<dbReference type="AlphaFoldDB" id="A0AAV3V660"/>
<feature type="transmembrane region" description="Helical" evidence="1">
    <location>
        <begin position="131"/>
        <end position="153"/>
    </location>
</feature>
<evidence type="ECO:0000256" key="1">
    <source>
        <dbReference type="SAM" id="Phobius"/>
    </source>
</evidence>
<feature type="transmembrane region" description="Helical" evidence="1">
    <location>
        <begin position="165"/>
        <end position="185"/>
    </location>
</feature>
<dbReference type="Proteomes" id="UP000006320">
    <property type="component" value="Unassembled WGS sequence"/>
</dbReference>
<feature type="transmembrane region" description="Helical" evidence="1">
    <location>
        <begin position="43"/>
        <end position="63"/>
    </location>
</feature>
<keyword evidence="1" id="KW-0472">Membrane</keyword>
<proteinExistence type="predicted"/>
<protein>
    <submittedName>
        <fullName evidence="2">Uncharacterized protein</fullName>
    </submittedName>
</protein>
<evidence type="ECO:0000313" key="2">
    <source>
        <dbReference type="EMBL" id="GAC12244.1"/>
    </source>
</evidence>
<keyword evidence="1" id="KW-1133">Transmembrane helix</keyword>
<evidence type="ECO:0000313" key="3">
    <source>
        <dbReference type="Proteomes" id="UP000006320"/>
    </source>
</evidence>
<feature type="transmembrane region" description="Helical" evidence="1">
    <location>
        <begin position="99"/>
        <end position="119"/>
    </location>
</feature>
<feature type="transmembrane region" description="Helical" evidence="1">
    <location>
        <begin position="75"/>
        <end position="93"/>
    </location>
</feature>
<name>A0AAV3V660_9ALTE</name>
<sequence>MNVTSAKQRVDEYFQKSTWLGTVVSGLVVAIISAFFIEVNPTANFSAVISFIIGLLLGVCFMYDCMDSSYKPMTMPLGFLSLAYLLIGALHLINHDQQIVEPYIEMFGTICFILAWVFVSKNSPRQKERRAEILPIVVIGFALVAFTLWRGSIQGETVNEQNDQALRLMVNTCNCLIVLSLYSVLRRNFKSPDTVTNLSILLFGAAQLAAPGRDCLTVKEHIFLTKCSLDNIELFASAVSANSIAWMLFLGKIMFGFYLLNLYFDKSNAKNS</sequence>
<feature type="transmembrane region" description="Helical" evidence="1">
    <location>
        <begin position="244"/>
        <end position="264"/>
    </location>
</feature>
<comment type="caution">
    <text evidence="2">The sequence shown here is derived from an EMBL/GenBank/DDBJ whole genome shotgun (WGS) entry which is preliminary data.</text>
</comment>
<dbReference type="RefSeq" id="WP_007991718.1">
    <property type="nucleotide sequence ID" value="NZ_BAEM01000056.1"/>
</dbReference>